<organism evidence="2 3">
    <name type="scientific">Candidatus Litorirhabdus singularis</name>
    <dbReference type="NCBI Taxonomy" id="2518993"/>
    <lineage>
        <taxon>Bacteria</taxon>
        <taxon>Pseudomonadati</taxon>
        <taxon>Pseudomonadota</taxon>
        <taxon>Gammaproteobacteria</taxon>
        <taxon>Cellvibrionales</taxon>
        <taxon>Halieaceae</taxon>
        <taxon>Candidatus Litorirhabdus</taxon>
    </lineage>
</organism>
<evidence type="ECO:0000313" key="2">
    <source>
        <dbReference type="EMBL" id="MCX2981767.1"/>
    </source>
</evidence>
<feature type="signal peptide" evidence="1">
    <location>
        <begin position="1"/>
        <end position="20"/>
    </location>
</feature>
<evidence type="ECO:0008006" key="4">
    <source>
        <dbReference type="Google" id="ProtNLM"/>
    </source>
</evidence>
<proteinExistence type="predicted"/>
<accession>A0ABT3TK71</accession>
<dbReference type="EMBL" id="SHNN01000002">
    <property type="protein sequence ID" value="MCX2981767.1"/>
    <property type="molecule type" value="Genomic_DNA"/>
</dbReference>
<name>A0ABT3TK71_9GAMM</name>
<gene>
    <name evidence="2" type="ORF">EYC98_12945</name>
</gene>
<evidence type="ECO:0000313" key="3">
    <source>
        <dbReference type="Proteomes" id="UP001143362"/>
    </source>
</evidence>
<evidence type="ECO:0000256" key="1">
    <source>
        <dbReference type="SAM" id="SignalP"/>
    </source>
</evidence>
<dbReference type="RefSeq" id="WP_279245764.1">
    <property type="nucleotide sequence ID" value="NZ_SHNN01000002.1"/>
</dbReference>
<comment type="caution">
    <text evidence="2">The sequence shown here is derived from an EMBL/GenBank/DDBJ whole genome shotgun (WGS) entry which is preliminary data.</text>
</comment>
<protein>
    <recommendedName>
        <fullName evidence="4">Outer membrane protein beta-barrel domain-containing protein</fullName>
    </recommendedName>
</protein>
<keyword evidence="1" id="KW-0732">Signal</keyword>
<dbReference type="Proteomes" id="UP001143362">
    <property type="component" value="Unassembled WGS sequence"/>
</dbReference>
<sequence>MKLKTAALASLLMMASLVRAEEAEQWEWTVAPYLWGSDVVLDLSVQDGDGIGGEAEFSDLLDKLDAAFMGRVEGRRDRWGMYLDTIYIDLSDSKSTSVGPGGPLPAVVDTDASLTLKLWEGGAIYQLSAPDAAVRFDLLAGLRNVDLDVQATVMPPGPMMTPLNIKTGPSETDVMIGGRAYGEFTPRWHWTLRGDYSFGGSEGIYNGQASVGYTFGQSGLFSLDVGYRYLRMDLKGSTPMGEQTEVEIEMSGPLVGFIFKF</sequence>
<feature type="chain" id="PRO_5046271253" description="Outer membrane protein beta-barrel domain-containing protein" evidence="1">
    <location>
        <begin position="21"/>
        <end position="261"/>
    </location>
</feature>
<reference evidence="2" key="1">
    <citation type="submission" date="2019-02" db="EMBL/GenBank/DDBJ databases">
        <authorList>
            <person name="Li S.-H."/>
        </authorList>
    </citation>
    <scope>NUCLEOTIDE SEQUENCE</scope>
    <source>
        <strain evidence="2">IMCC14734</strain>
    </source>
</reference>
<keyword evidence="3" id="KW-1185">Reference proteome</keyword>